<dbReference type="Proteomes" id="UP000257109">
    <property type="component" value="Unassembled WGS sequence"/>
</dbReference>
<gene>
    <name evidence="1" type="ORF">CR513_22478</name>
</gene>
<sequence length="71" mass="8156">MNLHSEFPSFDDFTNCNYTCIGLTKCLIYAKISNTINIDVKPPKDLTLELLRWIRPSQAIIDRSRAKILDA</sequence>
<proteinExistence type="predicted"/>
<feature type="non-terminal residue" evidence="1">
    <location>
        <position position="1"/>
    </location>
</feature>
<evidence type="ECO:0000313" key="2">
    <source>
        <dbReference type="Proteomes" id="UP000257109"/>
    </source>
</evidence>
<organism evidence="1 2">
    <name type="scientific">Mucuna pruriens</name>
    <name type="common">Velvet bean</name>
    <name type="synonym">Dolichos pruriens</name>
    <dbReference type="NCBI Taxonomy" id="157652"/>
    <lineage>
        <taxon>Eukaryota</taxon>
        <taxon>Viridiplantae</taxon>
        <taxon>Streptophyta</taxon>
        <taxon>Embryophyta</taxon>
        <taxon>Tracheophyta</taxon>
        <taxon>Spermatophyta</taxon>
        <taxon>Magnoliopsida</taxon>
        <taxon>eudicotyledons</taxon>
        <taxon>Gunneridae</taxon>
        <taxon>Pentapetalae</taxon>
        <taxon>rosids</taxon>
        <taxon>fabids</taxon>
        <taxon>Fabales</taxon>
        <taxon>Fabaceae</taxon>
        <taxon>Papilionoideae</taxon>
        <taxon>50 kb inversion clade</taxon>
        <taxon>NPAAA clade</taxon>
        <taxon>indigoferoid/millettioid clade</taxon>
        <taxon>Phaseoleae</taxon>
        <taxon>Mucuna</taxon>
    </lineage>
</organism>
<evidence type="ECO:0000313" key="1">
    <source>
        <dbReference type="EMBL" id="RDX95049.1"/>
    </source>
</evidence>
<accession>A0A371GX32</accession>
<dbReference type="EMBL" id="QJKJ01004218">
    <property type="protein sequence ID" value="RDX95049.1"/>
    <property type="molecule type" value="Genomic_DNA"/>
</dbReference>
<reference evidence="1" key="1">
    <citation type="submission" date="2018-05" db="EMBL/GenBank/DDBJ databases">
        <title>Draft genome of Mucuna pruriens seed.</title>
        <authorList>
            <person name="Nnadi N.E."/>
            <person name="Vos R."/>
            <person name="Hasami M.H."/>
            <person name="Devisetty U.K."/>
            <person name="Aguiy J.C."/>
        </authorList>
    </citation>
    <scope>NUCLEOTIDE SEQUENCE [LARGE SCALE GENOMIC DNA]</scope>
    <source>
        <strain evidence="1">JCA_2017</strain>
    </source>
</reference>
<name>A0A371GX32_MUCPR</name>
<comment type="caution">
    <text evidence="1">The sequence shown here is derived from an EMBL/GenBank/DDBJ whole genome shotgun (WGS) entry which is preliminary data.</text>
</comment>
<dbReference type="AlphaFoldDB" id="A0A371GX32"/>
<feature type="non-terminal residue" evidence="1">
    <location>
        <position position="71"/>
    </location>
</feature>
<protein>
    <submittedName>
        <fullName evidence="1">Uncharacterized protein</fullName>
    </submittedName>
</protein>
<keyword evidence="2" id="KW-1185">Reference proteome</keyword>